<dbReference type="EMBL" id="LJJB01000010">
    <property type="protein sequence ID" value="KQL46860.1"/>
    <property type="molecule type" value="Genomic_DNA"/>
</dbReference>
<evidence type="ECO:0000313" key="1">
    <source>
        <dbReference type="EMBL" id="KQL46860.1"/>
    </source>
</evidence>
<organism evidence="1 2">
    <name type="scientific">Brevibacillus choshinensis</name>
    <dbReference type="NCBI Taxonomy" id="54911"/>
    <lineage>
        <taxon>Bacteria</taxon>
        <taxon>Bacillati</taxon>
        <taxon>Bacillota</taxon>
        <taxon>Bacilli</taxon>
        <taxon>Bacillales</taxon>
        <taxon>Paenibacillaceae</taxon>
        <taxon>Brevibacillus</taxon>
    </lineage>
</organism>
<dbReference type="Proteomes" id="UP000051063">
    <property type="component" value="Unassembled WGS sequence"/>
</dbReference>
<name>A0ABR5N8C9_BRECH</name>
<gene>
    <name evidence="1" type="ORF">AN963_18385</name>
</gene>
<evidence type="ECO:0000313" key="2">
    <source>
        <dbReference type="Proteomes" id="UP000051063"/>
    </source>
</evidence>
<reference evidence="1 2" key="1">
    <citation type="submission" date="2015-09" db="EMBL/GenBank/DDBJ databases">
        <title>Genome sequencing project for genomic taxonomy and phylogenomics of Bacillus-like bacteria.</title>
        <authorList>
            <person name="Liu B."/>
            <person name="Wang J."/>
            <person name="Zhu Y."/>
            <person name="Liu G."/>
            <person name="Chen Q."/>
            <person name="Chen Z."/>
            <person name="Lan J."/>
            <person name="Che J."/>
            <person name="Ge C."/>
            <person name="Shi H."/>
            <person name="Pan Z."/>
            <person name="Liu X."/>
        </authorList>
    </citation>
    <scope>NUCLEOTIDE SEQUENCE [LARGE SCALE GENOMIC DNA]</scope>
    <source>
        <strain evidence="1 2">DSM 8552</strain>
    </source>
</reference>
<sequence length="261" mass="31074">MLPFPLEILVVKYVVNPFSYNEYSQILHCIKKHHEIIDYSQVNKDTKQFAVIRHDVEFSVERAYDFAKLEKTLEINTSYMFQIRNNAYNLFSNENIKMVREINAMGHKIGLHVHLGGLSSFAEISKYILHDSKIMESFLQIPINRFSFHRPPKEALKMNVKLEGLINTYEDRFFEFREEEDGFENLQIKYISDSRHAWNYGYPDEKTIKANSKIHFLFHPYSWTEHGFDNRLNFQSLKDEKVRVFTNTVKTECNHFSGHFQ</sequence>
<keyword evidence="2" id="KW-1185">Reference proteome</keyword>
<proteinExistence type="predicted"/>
<protein>
    <submittedName>
        <fullName evidence="1">Uncharacterized protein</fullName>
    </submittedName>
</protein>
<accession>A0ABR5N8C9</accession>
<comment type="caution">
    <text evidence="1">The sequence shown here is derived from an EMBL/GenBank/DDBJ whole genome shotgun (WGS) entry which is preliminary data.</text>
</comment>